<evidence type="ECO:0000313" key="2">
    <source>
        <dbReference type="Proteomes" id="UP000191153"/>
    </source>
</evidence>
<organism evidence="1 2">
    <name type="scientific">Cetobacterium ceti</name>
    <dbReference type="NCBI Taxonomy" id="180163"/>
    <lineage>
        <taxon>Bacteria</taxon>
        <taxon>Fusobacteriati</taxon>
        <taxon>Fusobacteriota</taxon>
        <taxon>Fusobacteriia</taxon>
        <taxon>Fusobacteriales</taxon>
        <taxon>Fusobacteriaceae</taxon>
        <taxon>Cetobacterium</taxon>
    </lineage>
</organism>
<reference evidence="1 2" key="1">
    <citation type="submission" date="2017-02" db="EMBL/GenBank/DDBJ databases">
        <authorList>
            <person name="Peterson S.W."/>
        </authorList>
    </citation>
    <scope>NUCLEOTIDE SEQUENCE [LARGE SCALE GENOMIC DNA]</scope>
    <source>
        <strain evidence="1 2">ATCC 700028</strain>
    </source>
</reference>
<evidence type="ECO:0000313" key="1">
    <source>
        <dbReference type="EMBL" id="SJZ37430.1"/>
    </source>
</evidence>
<dbReference type="Pfam" id="PF14462">
    <property type="entry name" value="Prok-E2_E"/>
    <property type="match status" value="1"/>
</dbReference>
<dbReference type="InterPro" id="IPR025701">
    <property type="entry name" value="UBQ-conjugat_E2_E"/>
</dbReference>
<sequence>MAIINGKRVTIPTPIDIEGNKLKKYSNLKENRRMIIEKNDNSFETIKDEETYSLDDYSKISEIPDRTKGNYFEIRSEISKAIIKSQIIDLGNKLFKNQNLQMDENNCDWLIVPEYKLPKNWHYLSKKTPLLIVFPQNYPSEPPVGFYLKEQLKNSPNGHFYQEAYHNAAKEPLKFGWKWYCVYILKKSWQPSSIKHIEDWRKGDNLWTYFQLIAEVLESSEN</sequence>
<dbReference type="AlphaFoldDB" id="A0A1T4K4R1"/>
<dbReference type="STRING" id="180163.SAMN02745174_00303"/>
<dbReference type="Proteomes" id="UP000191153">
    <property type="component" value="Unassembled WGS sequence"/>
</dbReference>
<accession>A0A1T4K4R1</accession>
<dbReference type="EMBL" id="FUWX01000004">
    <property type="protein sequence ID" value="SJZ37430.1"/>
    <property type="molecule type" value="Genomic_DNA"/>
</dbReference>
<name>A0A1T4K4R1_9FUSO</name>
<proteinExistence type="predicted"/>
<keyword evidence="2" id="KW-1185">Reference proteome</keyword>
<dbReference type="RefSeq" id="WP_078692844.1">
    <property type="nucleotide sequence ID" value="NZ_FUWX01000004.1"/>
</dbReference>
<dbReference type="OrthoDB" id="512401at2"/>
<gene>
    <name evidence="1" type="ORF">SAMN02745174_00303</name>
</gene>
<protein>
    <submittedName>
        <fullName evidence="1">E2 family protein E</fullName>
    </submittedName>
</protein>